<dbReference type="PANTHER" id="PTHR38459">
    <property type="entry name" value="PROPHAGE BACTOPRENOL-LINKED GLUCOSE TRANSLOCASE HOMOLOG"/>
    <property type="match status" value="1"/>
</dbReference>
<keyword evidence="3 6" id="KW-0812">Transmembrane</keyword>
<comment type="subcellular location">
    <subcellularLocation>
        <location evidence="1">Membrane</location>
        <topology evidence="1">Multi-pass membrane protein</topology>
    </subcellularLocation>
</comment>
<keyword evidence="9" id="KW-1185">Reference proteome</keyword>
<evidence type="ECO:0000256" key="6">
    <source>
        <dbReference type="SAM" id="Phobius"/>
    </source>
</evidence>
<feature type="transmembrane region" description="Helical" evidence="6">
    <location>
        <begin position="81"/>
        <end position="103"/>
    </location>
</feature>
<proteinExistence type="inferred from homology"/>
<comment type="caution">
    <text evidence="8">The sequence shown here is derived from an EMBL/GenBank/DDBJ whole genome shotgun (WGS) entry which is preliminary data.</text>
</comment>
<dbReference type="GO" id="GO:0000271">
    <property type="term" value="P:polysaccharide biosynthetic process"/>
    <property type="evidence" value="ECO:0007669"/>
    <property type="project" value="InterPro"/>
</dbReference>
<accession>A0A3M9MLQ6</accession>
<dbReference type="Proteomes" id="UP000272117">
    <property type="component" value="Unassembled WGS sequence"/>
</dbReference>
<dbReference type="EMBL" id="RJJD01000008">
    <property type="protein sequence ID" value="RNI25598.1"/>
    <property type="molecule type" value="Genomic_DNA"/>
</dbReference>
<dbReference type="PANTHER" id="PTHR38459:SF1">
    <property type="entry name" value="PROPHAGE BACTOPRENOL-LINKED GLUCOSE TRANSLOCASE HOMOLOG"/>
    <property type="match status" value="1"/>
</dbReference>
<evidence type="ECO:0000256" key="3">
    <source>
        <dbReference type="ARBA" id="ARBA00022692"/>
    </source>
</evidence>
<evidence type="ECO:0000259" key="7">
    <source>
        <dbReference type="Pfam" id="PF04138"/>
    </source>
</evidence>
<keyword evidence="5 6" id="KW-0472">Membrane</keyword>
<protein>
    <submittedName>
        <fullName evidence="8">GtrA family protein</fullName>
    </submittedName>
</protein>
<gene>
    <name evidence="8" type="ORF">EFB08_12075</name>
</gene>
<dbReference type="InterPro" id="IPR051401">
    <property type="entry name" value="GtrA_CellWall_Glycosyl"/>
</dbReference>
<comment type="similarity">
    <text evidence="2">Belongs to the GtrA family.</text>
</comment>
<dbReference type="AlphaFoldDB" id="A0A3M9MLQ6"/>
<dbReference type="OrthoDB" id="853263at2"/>
<evidence type="ECO:0000313" key="8">
    <source>
        <dbReference type="EMBL" id="RNI25598.1"/>
    </source>
</evidence>
<feature type="transmembrane region" description="Helical" evidence="6">
    <location>
        <begin position="48"/>
        <end position="69"/>
    </location>
</feature>
<evidence type="ECO:0000256" key="4">
    <source>
        <dbReference type="ARBA" id="ARBA00022989"/>
    </source>
</evidence>
<evidence type="ECO:0000256" key="2">
    <source>
        <dbReference type="ARBA" id="ARBA00009399"/>
    </source>
</evidence>
<evidence type="ECO:0000256" key="1">
    <source>
        <dbReference type="ARBA" id="ARBA00004141"/>
    </source>
</evidence>
<name>A0A3M9MLQ6_9BACT</name>
<feature type="domain" description="GtrA/DPMS transmembrane" evidence="7">
    <location>
        <begin position="19"/>
        <end position="134"/>
    </location>
</feature>
<organism evidence="8 9">
    <name type="scientific">Rufibacter latericius</name>
    <dbReference type="NCBI Taxonomy" id="2487040"/>
    <lineage>
        <taxon>Bacteria</taxon>
        <taxon>Pseudomonadati</taxon>
        <taxon>Bacteroidota</taxon>
        <taxon>Cytophagia</taxon>
        <taxon>Cytophagales</taxon>
        <taxon>Hymenobacteraceae</taxon>
        <taxon>Rufibacter</taxon>
    </lineage>
</organism>
<reference evidence="8 9" key="1">
    <citation type="submission" date="2018-11" db="EMBL/GenBank/DDBJ databases">
        <title>Rufibacter latericius sp. nov., isolated from water in Baiyang Lake.</title>
        <authorList>
            <person name="Yang Y."/>
        </authorList>
    </citation>
    <scope>NUCLEOTIDE SEQUENCE [LARGE SCALE GENOMIC DNA]</scope>
    <source>
        <strain evidence="8 9">R-22-1c-1</strain>
    </source>
</reference>
<dbReference type="Pfam" id="PF04138">
    <property type="entry name" value="GtrA_DPMS_TM"/>
    <property type="match status" value="1"/>
</dbReference>
<dbReference type="InterPro" id="IPR007267">
    <property type="entry name" value="GtrA_DPMS_TM"/>
</dbReference>
<evidence type="ECO:0000313" key="9">
    <source>
        <dbReference type="Proteomes" id="UP000272117"/>
    </source>
</evidence>
<feature type="transmembrane region" description="Helical" evidence="6">
    <location>
        <begin position="115"/>
        <end position="134"/>
    </location>
</feature>
<evidence type="ECO:0000256" key="5">
    <source>
        <dbReference type="ARBA" id="ARBA00023136"/>
    </source>
</evidence>
<dbReference type="GO" id="GO:0005886">
    <property type="term" value="C:plasma membrane"/>
    <property type="evidence" value="ECO:0007669"/>
    <property type="project" value="TreeGrafter"/>
</dbReference>
<feature type="transmembrane region" description="Helical" evidence="6">
    <location>
        <begin position="20"/>
        <end position="42"/>
    </location>
</feature>
<keyword evidence="4 6" id="KW-1133">Transmembrane helix</keyword>
<sequence>MISFIEKSERQEKFLQMIKFVLVGGVCVVFDMAIFILLIDFYHVNYMVANFSSTILAILLNYLISKVWVFKSGKYSSKVEFIAFMFFSIAGLLINQGLVWLFVEKVMLEPKSGKFLAILLVAVFNFVTKKVFVFKG</sequence>